<keyword evidence="2" id="KW-0812">Transmembrane</keyword>
<feature type="compositionally biased region" description="Low complexity" evidence="1">
    <location>
        <begin position="259"/>
        <end position="273"/>
    </location>
</feature>
<feature type="compositionally biased region" description="Low complexity" evidence="1">
    <location>
        <begin position="41"/>
        <end position="52"/>
    </location>
</feature>
<feature type="compositionally biased region" description="Low complexity" evidence="1">
    <location>
        <begin position="84"/>
        <end position="98"/>
    </location>
</feature>
<dbReference type="STRING" id="363999.A0A439CVC1"/>
<proteinExistence type="predicted"/>
<dbReference type="Proteomes" id="UP000286045">
    <property type="component" value="Unassembled WGS sequence"/>
</dbReference>
<dbReference type="EMBL" id="RYZI01000364">
    <property type="protein sequence ID" value="RWA06134.1"/>
    <property type="molecule type" value="Genomic_DNA"/>
</dbReference>
<protein>
    <recommendedName>
        <fullName evidence="3">FHA domain-containing protein</fullName>
    </recommendedName>
</protein>
<keyword evidence="5" id="KW-1185">Reference proteome</keyword>
<dbReference type="InterPro" id="IPR000253">
    <property type="entry name" value="FHA_dom"/>
</dbReference>
<sequence>MSSSPVKSIEETGSGEPSLPPPVPSSGLTGSKKRPAPSLLPPFELSSSPGLPRSVKRGAREGPNGPTPFSKYPTPIPTSSTGILSSSPPRLQSSRLGLVRTQSTVSERAPLSAVPSLELNENGEILCMGRSSNSSHYQLSANRLISRIHVKARYIPAISALEPNRVEIECNGWNGLKLHCQGKTWDLGKGDTFTSETEDADIMIDVQDARVMVHWPQSLRRISIAELSDMTWDESPRSRARVPDSVQSSPLRRHARIQSPVSPTPASRSSSSLNSLLALDSGEAVHIYEDASADEQDLPESVPDVNVSFAESDATNCFSSDLSDLDDENDPDEENDPIVHSFGPYGANLSNRLAAFTAASPKQPSRMGSGHTTAKASIEPEEPLHPNIDVEAVTNHVVNQLAYSRLSSNPLTAILNNLPAEEKKDLSKSALRQIIEETRCIGVIARQGKDAAGKALESEYYYIPEHDTDDSRRLAVTDGLRKPSLRACRKQHKVFANPTPWIPHGVILTRGSNIIGNALKHRDGITMMTTMMMMALLLLAGLVAMEVQAHRLTLLEVLCWRTGNPTNIRYFALLDGCIAPGVVGLLFSQCCSVFRVSAVEFVRFGLNRRLPQDRLKQYTRFVCIVASSW</sequence>
<feature type="transmembrane region" description="Helical" evidence="2">
    <location>
        <begin position="525"/>
        <end position="547"/>
    </location>
</feature>
<evidence type="ECO:0000313" key="4">
    <source>
        <dbReference type="EMBL" id="RWA06134.1"/>
    </source>
</evidence>
<evidence type="ECO:0000256" key="2">
    <source>
        <dbReference type="SAM" id="Phobius"/>
    </source>
</evidence>
<dbReference type="PROSITE" id="PS50006">
    <property type="entry name" value="FHA_DOMAIN"/>
    <property type="match status" value="1"/>
</dbReference>
<comment type="caution">
    <text evidence="4">The sequence shown here is derived from an EMBL/GenBank/DDBJ whole genome shotgun (WGS) entry which is preliminary data.</text>
</comment>
<accession>A0A439CVC1</accession>
<organism evidence="4 5">
    <name type="scientific">Xylaria grammica</name>
    <dbReference type="NCBI Taxonomy" id="363999"/>
    <lineage>
        <taxon>Eukaryota</taxon>
        <taxon>Fungi</taxon>
        <taxon>Dikarya</taxon>
        <taxon>Ascomycota</taxon>
        <taxon>Pezizomycotina</taxon>
        <taxon>Sordariomycetes</taxon>
        <taxon>Xylariomycetidae</taxon>
        <taxon>Xylariales</taxon>
        <taxon>Xylariaceae</taxon>
        <taxon>Xylaria</taxon>
    </lineage>
</organism>
<keyword evidence="2" id="KW-0472">Membrane</keyword>
<reference evidence="4 5" key="1">
    <citation type="submission" date="2018-12" db="EMBL/GenBank/DDBJ databases">
        <title>Draft genome sequence of Xylaria grammica IHI A82.</title>
        <authorList>
            <person name="Buettner E."/>
            <person name="Kellner H."/>
        </authorList>
    </citation>
    <scope>NUCLEOTIDE SEQUENCE [LARGE SCALE GENOMIC DNA]</scope>
    <source>
        <strain evidence="4 5">IHI A82</strain>
    </source>
</reference>
<feature type="region of interest" description="Disordered" evidence="1">
    <location>
        <begin position="1"/>
        <end position="104"/>
    </location>
</feature>
<feature type="domain" description="FHA" evidence="3">
    <location>
        <begin position="126"/>
        <end position="179"/>
    </location>
</feature>
<name>A0A439CVC1_9PEZI</name>
<feature type="region of interest" description="Disordered" evidence="1">
    <location>
        <begin position="233"/>
        <end position="273"/>
    </location>
</feature>
<gene>
    <name evidence="4" type="ORF">EKO27_g8963</name>
</gene>
<evidence type="ECO:0000256" key="1">
    <source>
        <dbReference type="SAM" id="MobiDB-lite"/>
    </source>
</evidence>
<evidence type="ECO:0000313" key="5">
    <source>
        <dbReference type="Proteomes" id="UP000286045"/>
    </source>
</evidence>
<keyword evidence="2" id="KW-1133">Transmembrane helix</keyword>
<evidence type="ECO:0000259" key="3">
    <source>
        <dbReference type="PROSITE" id="PS50006"/>
    </source>
</evidence>
<dbReference type="AlphaFoldDB" id="A0A439CVC1"/>